<feature type="repeat" description="WD" evidence="6">
    <location>
        <begin position="112"/>
        <end position="153"/>
    </location>
</feature>
<dbReference type="InterPro" id="IPR001680">
    <property type="entry name" value="WD40_rpt"/>
</dbReference>
<comment type="caution">
    <text evidence="8">The sequence shown here is derived from an EMBL/GenBank/DDBJ whole genome shotgun (WGS) entry which is preliminary data.</text>
</comment>
<keyword evidence="9" id="KW-1185">Reference proteome</keyword>
<dbReference type="InterPro" id="IPR036322">
    <property type="entry name" value="WD40_repeat_dom_sf"/>
</dbReference>
<dbReference type="EMBL" id="QEAP01000006">
    <property type="protein sequence ID" value="TPX78254.1"/>
    <property type="molecule type" value="Genomic_DNA"/>
</dbReference>
<dbReference type="PANTHER" id="PTHR19861">
    <property type="entry name" value="WD40 REPEAT PROTEIN SWD2"/>
    <property type="match status" value="1"/>
</dbReference>
<evidence type="ECO:0000256" key="4">
    <source>
        <dbReference type="ARBA" id="ARBA00022737"/>
    </source>
</evidence>
<dbReference type="AlphaFoldDB" id="A0A507FPP0"/>
<dbReference type="GO" id="GO:0048188">
    <property type="term" value="C:Set1C/COMPASS complex"/>
    <property type="evidence" value="ECO:0007669"/>
    <property type="project" value="TreeGrafter"/>
</dbReference>
<evidence type="ECO:0000256" key="7">
    <source>
        <dbReference type="SAM" id="MobiDB-lite"/>
    </source>
</evidence>
<proteinExistence type="inferred from homology"/>
<dbReference type="InterPro" id="IPR015943">
    <property type="entry name" value="WD40/YVTN_repeat-like_dom_sf"/>
</dbReference>
<dbReference type="GO" id="GO:0003682">
    <property type="term" value="F:chromatin binding"/>
    <property type="evidence" value="ECO:0007669"/>
    <property type="project" value="TreeGrafter"/>
</dbReference>
<sequence length="622" mass="68286">MGDVQQTTLEGDPLTAETVQTLKIGKIFKHKTPFTCIDFDTSGELCLATAEDELLLYDVMAGSHKKTSFSKKYGCAIAKFTHRKNNILYSSTKGDDAIRYLSFHDNKFIKYFTGHASKVTAIEMCPQDDQFLSASEDGEVRVWDLKSNNCHGILQTQSLNPRIAFDPTGILFAVTTNSNAIRLFDLKSLSAGPFATFSIPPDLGGSPAMNSEWTTVKFSNDGKWLLVGNKQGTACAIDAFEGHVLWQFSGRKCSANAGPLDMDMTISPDGKFVLGGSDDGTINLWEAPAVDENSSKMRMPPVKPLGHLQNSKGDPASALIKFNPRFTMLATASDKNLEREAVVDYNAVEKKGSSVVWTKVGLDLFAELMRETDNRNPSVFSLKAADPEFIAAGELEVVENHLRQTLRAYKNACKKKSPQSAWKPVFAALEALTMYMQSKNTWVTSTKHSTRAANAFTAYGCAWVCVAEKLNDLGLFVENSYPSVRCAVNSTLAVGNELNEKVGHKMSDWPAKLEAIWTDTPYAGEKKKPYVNENADTGAKKKSKKKKGEEYDDEDEEAGGKKRKGSKKSGSPATTQSEPANPWDFEEAIARLKEDRKQIGGSDFDIAVMTEDLRAKLAVAAD</sequence>
<feature type="repeat" description="WD" evidence="6">
    <location>
        <begin position="264"/>
        <end position="286"/>
    </location>
</feature>
<keyword evidence="4" id="KW-0677">Repeat</keyword>
<keyword evidence="3 6" id="KW-0853">WD repeat</keyword>
<dbReference type="SUPFAM" id="SSF50978">
    <property type="entry name" value="WD40 repeat-like"/>
    <property type="match status" value="1"/>
</dbReference>
<evidence type="ECO:0000256" key="3">
    <source>
        <dbReference type="ARBA" id="ARBA00022574"/>
    </source>
</evidence>
<evidence type="ECO:0000256" key="1">
    <source>
        <dbReference type="ARBA" id="ARBA00004123"/>
    </source>
</evidence>
<dbReference type="Gene3D" id="2.130.10.10">
    <property type="entry name" value="YVTN repeat-like/Quinoprotein amine dehydrogenase"/>
    <property type="match status" value="2"/>
</dbReference>
<comment type="subcellular location">
    <subcellularLocation>
        <location evidence="1">Nucleus</location>
    </subcellularLocation>
</comment>
<feature type="region of interest" description="Disordered" evidence="7">
    <location>
        <begin position="526"/>
        <end position="586"/>
    </location>
</feature>
<dbReference type="SMART" id="SM00320">
    <property type="entry name" value="WD40"/>
    <property type="match status" value="5"/>
</dbReference>
<dbReference type="PROSITE" id="PS50082">
    <property type="entry name" value="WD_REPEATS_2"/>
    <property type="match status" value="2"/>
</dbReference>
<dbReference type="OrthoDB" id="27537at2759"/>
<dbReference type="STRING" id="246404.A0A507FPP0"/>
<gene>
    <name evidence="8" type="ORF">CcCBS67573_g00444</name>
</gene>
<dbReference type="PANTHER" id="PTHR19861:SF0">
    <property type="entry name" value="WD REPEAT-CONTAINING PROTEIN 82"/>
    <property type="match status" value="1"/>
</dbReference>
<dbReference type="GO" id="GO:0016070">
    <property type="term" value="P:RNA metabolic process"/>
    <property type="evidence" value="ECO:0007669"/>
    <property type="project" value="UniProtKB-ARBA"/>
</dbReference>
<evidence type="ECO:0000256" key="2">
    <source>
        <dbReference type="ARBA" id="ARBA00005616"/>
    </source>
</evidence>
<comment type="similarity">
    <text evidence="2">Belongs to the WD repeat SWD2 family.</text>
</comment>
<name>A0A507FPP0_9FUNG</name>
<evidence type="ECO:0000313" key="8">
    <source>
        <dbReference type="EMBL" id="TPX78254.1"/>
    </source>
</evidence>
<dbReference type="Pfam" id="PF00400">
    <property type="entry name" value="WD40"/>
    <property type="match status" value="2"/>
</dbReference>
<evidence type="ECO:0000256" key="6">
    <source>
        <dbReference type="PROSITE-ProRule" id="PRU00221"/>
    </source>
</evidence>
<dbReference type="InterPro" id="IPR037867">
    <property type="entry name" value="Swd2/WDR82"/>
</dbReference>
<evidence type="ECO:0000256" key="5">
    <source>
        <dbReference type="ARBA" id="ARBA00023242"/>
    </source>
</evidence>
<reference evidence="8 9" key="1">
    <citation type="journal article" date="2019" name="Sci. Rep.">
        <title>Comparative genomics of chytrid fungi reveal insights into the obligate biotrophic and pathogenic lifestyle of Synchytrium endobioticum.</title>
        <authorList>
            <person name="van de Vossenberg B.T.L.H."/>
            <person name="Warris S."/>
            <person name="Nguyen H.D.T."/>
            <person name="van Gent-Pelzer M.P.E."/>
            <person name="Joly D.L."/>
            <person name="van de Geest H.C."/>
            <person name="Bonants P.J.M."/>
            <person name="Smith D.S."/>
            <person name="Levesque C.A."/>
            <person name="van der Lee T.A.J."/>
        </authorList>
    </citation>
    <scope>NUCLEOTIDE SEQUENCE [LARGE SCALE GENOMIC DNA]</scope>
    <source>
        <strain evidence="8 9">CBS 675.73</strain>
    </source>
</reference>
<protein>
    <submittedName>
        <fullName evidence="8">Uncharacterized protein</fullName>
    </submittedName>
</protein>
<dbReference type="Proteomes" id="UP000320333">
    <property type="component" value="Unassembled WGS sequence"/>
</dbReference>
<organism evidence="8 9">
    <name type="scientific">Chytriomyces confervae</name>
    <dbReference type="NCBI Taxonomy" id="246404"/>
    <lineage>
        <taxon>Eukaryota</taxon>
        <taxon>Fungi</taxon>
        <taxon>Fungi incertae sedis</taxon>
        <taxon>Chytridiomycota</taxon>
        <taxon>Chytridiomycota incertae sedis</taxon>
        <taxon>Chytridiomycetes</taxon>
        <taxon>Chytridiales</taxon>
        <taxon>Chytriomycetaceae</taxon>
        <taxon>Chytriomyces</taxon>
    </lineage>
</organism>
<accession>A0A507FPP0</accession>
<dbReference type="PROSITE" id="PS50294">
    <property type="entry name" value="WD_REPEATS_REGION"/>
    <property type="match status" value="1"/>
</dbReference>
<evidence type="ECO:0000313" key="9">
    <source>
        <dbReference type="Proteomes" id="UP000320333"/>
    </source>
</evidence>
<keyword evidence="5" id="KW-0539">Nucleus</keyword>